<evidence type="ECO:0000313" key="3">
    <source>
        <dbReference type="EMBL" id="OAP93322.1"/>
    </source>
</evidence>
<feature type="domain" description="Tyrosinase copper-binding" evidence="2">
    <location>
        <begin position="178"/>
        <end position="189"/>
    </location>
</feature>
<evidence type="ECO:0000313" key="4">
    <source>
        <dbReference type="Proteomes" id="UP000078302"/>
    </source>
</evidence>
<accession>A0A179BNV7</accession>
<protein>
    <recommendedName>
        <fullName evidence="2">Tyrosinase copper-binding domain-containing protein</fullName>
    </recommendedName>
</protein>
<evidence type="ECO:0000259" key="2">
    <source>
        <dbReference type="PROSITE" id="PS00498"/>
    </source>
</evidence>
<dbReference type="AlphaFoldDB" id="A0A179BNV7"/>
<dbReference type="PROSITE" id="PS00498">
    <property type="entry name" value="TYROSINASE_2"/>
    <property type="match status" value="1"/>
</dbReference>
<dbReference type="OrthoDB" id="5298509at2"/>
<dbReference type="InterPro" id="IPR002227">
    <property type="entry name" value="Tyrosinase_Cu-bd"/>
</dbReference>
<keyword evidence="4" id="KW-1185">Reference proteome</keyword>
<feature type="region of interest" description="Disordered" evidence="1">
    <location>
        <begin position="1"/>
        <end position="25"/>
    </location>
</feature>
<dbReference type="Proteomes" id="UP000078302">
    <property type="component" value="Unassembled WGS sequence"/>
</dbReference>
<name>A0A179BNV7_ACIFR</name>
<dbReference type="RefSeq" id="WP_064217823.1">
    <property type="nucleotide sequence ID" value="NZ_LVXZ01000012.1"/>
</dbReference>
<evidence type="ECO:0000256" key="1">
    <source>
        <dbReference type="SAM" id="MobiDB-lite"/>
    </source>
</evidence>
<dbReference type="EMBL" id="LVXZ01000012">
    <property type="protein sequence ID" value="OAP93322.1"/>
    <property type="molecule type" value="Genomic_DNA"/>
</dbReference>
<comment type="caution">
    <text evidence="3">The sequence shown here is derived from an EMBL/GenBank/DDBJ whole genome shotgun (WGS) entry which is preliminary data.</text>
</comment>
<sequence>MSEKKPLNQKNKIRQAARPHGLNGTPIKHRYGNSVIIDTCRYRDAYDRNIEASTNFALLVIRDVPKILRPISKTLKNCKKGCRFCPHLVRFNIPGGPAKKRPTAEDLKQMKAHDNLLKIFGTHREMKAYLRSVADADIRLRDLGDFEKRAMAFTDGAIKILMDFFREEERGGQVASYDPAFFCRHDLSDAEVCGAYQPLWGMRFDILLSMLRVAYRVNRGRLHAYIIAARGPHSEKWNGVLFPSPAGRSTLDVPTWRWVYFFFVRKYGNFTESRTKELRRNGIVYGQRQVPRHKLGYRDLNDPDVVDVRKALVSAAAVMADLDAIGAETGNLLREAKKLLWDTRKGPEKILSKNKKTPG</sequence>
<proteinExistence type="predicted"/>
<reference evidence="3 4" key="1">
    <citation type="submission" date="2016-04" db="EMBL/GenBank/DDBJ databases">
        <title>Acidithiobacillus ferrooxidans genome sequencing and assembly.</title>
        <authorList>
            <person name="Zhou Z."/>
        </authorList>
    </citation>
    <scope>NUCLEOTIDE SEQUENCE [LARGE SCALE GENOMIC DNA]</scope>
    <source>
        <strain evidence="3 4">BY0502</strain>
    </source>
</reference>
<dbReference type="GO" id="GO:0016491">
    <property type="term" value="F:oxidoreductase activity"/>
    <property type="evidence" value="ECO:0007669"/>
    <property type="project" value="InterPro"/>
</dbReference>
<organism evidence="3 4">
    <name type="scientific">Acidithiobacillus ferrooxidans</name>
    <name type="common">Thiobacillus ferrooxidans</name>
    <dbReference type="NCBI Taxonomy" id="920"/>
    <lineage>
        <taxon>Bacteria</taxon>
        <taxon>Pseudomonadati</taxon>
        <taxon>Pseudomonadota</taxon>
        <taxon>Acidithiobacillia</taxon>
        <taxon>Acidithiobacillales</taxon>
        <taxon>Acidithiobacillaceae</taxon>
        <taxon>Acidithiobacillus</taxon>
    </lineage>
</organism>
<gene>
    <name evidence="3" type="ORF">A4H96_00850</name>
</gene>